<dbReference type="EMBL" id="CYZX01000012">
    <property type="protein sequence ID" value="CUO65891.1"/>
    <property type="molecule type" value="Genomic_DNA"/>
</dbReference>
<accession>A0A174GVC0</accession>
<dbReference type="OrthoDB" id="1911092at2"/>
<sequence>MSSKITKENAEIEKSYDKNRDYLPRARTWYKPEEHELVSKAPDGSETKLPNPLKDPIVCNNIACPEFDYTEGPYLDDELDLNPRQ</sequence>
<evidence type="ECO:0000313" key="2">
    <source>
        <dbReference type="Proteomes" id="UP000095594"/>
    </source>
</evidence>
<reference evidence="1 2" key="1">
    <citation type="submission" date="2015-09" db="EMBL/GenBank/DDBJ databases">
        <authorList>
            <consortium name="Pathogen Informatics"/>
        </authorList>
    </citation>
    <scope>NUCLEOTIDE SEQUENCE [LARGE SCALE GENOMIC DNA]</scope>
    <source>
        <strain evidence="1 2">2789STDY5834856</strain>
    </source>
</reference>
<organism evidence="1 2">
    <name type="scientific">Clostridium disporicum</name>
    <dbReference type="NCBI Taxonomy" id="84024"/>
    <lineage>
        <taxon>Bacteria</taxon>
        <taxon>Bacillati</taxon>
        <taxon>Bacillota</taxon>
        <taxon>Clostridia</taxon>
        <taxon>Eubacteriales</taxon>
        <taxon>Clostridiaceae</taxon>
        <taxon>Clostridium</taxon>
    </lineage>
</organism>
<dbReference type="Proteomes" id="UP000095594">
    <property type="component" value="Unassembled WGS sequence"/>
</dbReference>
<proteinExistence type="predicted"/>
<evidence type="ECO:0000313" key="1">
    <source>
        <dbReference type="EMBL" id="CUO65891.1"/>
    </source>
</evidence>
<protein>
    <submittedName>
        <fullName evidence="1">Uncharacterized protein</fullName>
    </submittedName>
</protein>
<gene>
    <name evidence="1" type="ORF">ERS852471_01990</name>
</gene>
<dbReference type="RefSeq" id="WP_055266141.1">
    <property type="nucleotide sequence ID" value="NZ_CABIXQ010000012.1"/>
</dbReference>
<name>A0A174GVC0_9CLOT</name>
<dbReference type="AlphaFoldDB" id="A0A174GVC0"/>